<dbReference type="STRING" id="36844.SAMN04488501_103175"/>
<dbReference type="SUPFAM" id="SSF53448">
    <property type="entry name" value="Nucleotide-diphospho-sugar transferases"/>
    <property type="match status" value="1"/>
</dbReference>
<comment type="caution">
    <text evidence="8">Lacks conserved residue(s) required for the propagation of feature annotation.</text>
</comment>
<evidence type="ECO:0000256" key="4">
    <source>
        <dbReference type="ARBA" id="ARBA00022741"/>
    </source>
</evidence>
<keyword evidence="6 8" id="KW-0342">GTP-binding</keyword>
<keyword evidence="4 8" id="KW-0547">Nucleotide-binding</keyword>
<dbReference type="InterPro" id="IPR025877">
    <property type="entry name" value="MobA-like_NTP_Trfase"/>
</dbReference>
<dbReference type="Proteomes" id="UP000037043">
    <property type="component" value="Unassembled WGS sequence"/>
</dbReference>
<evidence type="ECO:0000256" key="1">
    <source>
        <dbReference type="ARBA" id="ARBA00022490"/>
    </source>
</evidence>
<dbReference type="GO" id="GO:0005525">
    <property type="term" value="F:GTP binding"/>
    <property type="evidence" value="ECO:0007669"/>
    <property type="project" value="UniProtKB-UniRule"/>
</dbReference>
<dbReference type="Gene3D" id="3.90.550.10">
    <property type="entry name" value="Spore Coat Polysaccharide Biosynthesis Protein SpsA, Chain A"/>
    <property type="match status" value="1"/>
</dbReference>
<dbReference type="GO" id="GO:0006777">
    <property type="term" value="P:Mo-molybdopterin cofactor biosynthetic process"/>
    <property type="evidence" value="ECO:0007669"/>
    <property type="project" value="UniProtKB-KW"/>
</dbReference>
<feature type="binding site" evidence="8">
    <location>
        <position position="96"/>
    </location>
    <ligand>
        <name>Mg(2+)</name>
        <dbReference type="ChEBI" id="CHEBI:18420"/>
    </ligand>
</feature>
<dbReference type="RefSeq" id="WP_052220416.1">
    <property type="nucleotide sequence ID" value="NZ_LHUR01000012.1"/>
</dbReference>
<keyword evidence="11" id="KW-1185">Reference proteome</keyword>
<protein>
    <recommendedName>
        <fullName evidence="8">Probable molybdenum cofactor guanylyltransferase</fullName>
        <shortName evidence="8">MoCo guanylyltransferase</shortName>
        <ecNumber evidence="8">2.7.7.77</ecNumber>
    </recommendedName>
    <alternativeName>
        <fullName evidence="8">GTP:molybdopterin guanylyltransferase</fullName>
    </alternativeName>
    <alternativeName>
        <fullName evidence="8">Mo-MPT guanylyltransferase</fullName>
    </alternativeName>
    <alternativeName>
        <fullName evidence="8">Molybdopterin guanylyltransferase</fullName>
    </alternativeName>
    <alternativeName>
        <fullName evidence="8">Molybdopterin-guanine dinucleotide synthase</fullName>
        <shortName evidence="8">MGD synthase</shortName>
    </alternativeName>
</protein>
<keyword evidence="1 8" id="KW-0963">Cytoplasm</keyword>
<comment type="function">
    <text evidence="8">Transfers a GMP moiety from GTP to Mo-molybdopterin (Mo-MPT) cofactor (Moco or molybdenum cofactor) to form Mo-molybdopterin guanine dinucleotide (Mo-MGD) cofactor.</text>
</comment>
<dbReference type="GO" id="GO:0046872">
    <property type="term" value="F:metal ion binding"/>
    <property type="evidence" value="ECO:0007669"/>
    <property type="project" value="UniProtKB-KW"/>
</dbReference>
<dbReference type="PATRIC" id="fig|1121318.3.peg.831"/>
<gene>
    <name evidence="8 10" type="primary">mobA</name>
    <name evidence="10" type="ORF">CLHOM_08260</name>
</gene>
<evidence type="ECO:0000256" key="8">
    <source>
        <dbReference type="HAMAP-Rule" id="MF_00316"/>
    </source>
</evidence>
<dbReference type="GO" id="GO:0005737">
    <property type="term" value="C:cytoplasm"/>
    <property type="evidence" value="ECO:0007669"/>
    <property type="project" value="UniProtKB-SubCell"/>
</dbReference>
<keyword evidence="3 8" id="KW-0479">Metal-binding</keyword>
<dbReference type="EC" id="2.7.7.77" evidence="8"/>
<dbReference type="AlphaFoldDB" id="A0A0L6ZCJ1"/>
<keyword evidence="7 8" id="KW-0501">Molybdenum cofactor biosynthesis</keyword>
<sequence>MKKFGTAVILCGGKSSRMGFDKCKLKIKGKFLIEVIGEKLEEVFDEVILLSNDDDKFKHMKYKVFKDIIPNLGPIGAIYSALKYASSEYVFITACDMPVVNINFINYMEDIIQIEDVEGVVSYKSDYIEPLYAFYSKSMIERIEKQINIQNYKLLPVIKSSKVHYIDESEVRKFSSNLEIFTNLNYKEDLSLLSEIFLEDRKKS</sequence>
<keyword evidence="2 8" id="KW-0808">Transferase</keyword>
<keyword evidence="10" id="KW-0548">Nucleotidyltransferase</keyword>
<evidence type="ECO:0000259" key="9">
    <source>
        <dbReference type="Pfam" id="PF12804"/>
    </source>
</evidence>
<comment type="domain">
    <text evidence="8">The N-terminal domain determines nucleotide recognition and specific binding, while the C-terminal domain determines the specific binding to the target protein.</text>
</comment>
<dbReference type="PANTHER" id="PTHR19136:SF81">
    <property type="entry name" value="MOLYBDENUM COFACTOR GUANYLYLTRANSFERASE"/>
    <property type="match status" value="1"/>
</dbReference>
<dbReference type="InterPro" id="IPR013482">
    <property type="entry name" value="Molybde_CF_guanTrfase"/>
</dbReference>
<name>A0A0L6ZCJ1_9CLOT</name>
<comment type="caution">
    <text evidence="10">The sequence shown here is derived from an EMBL/GenBank/DDBJ whole genome shotgun (WGS) entry which is preliminary data.</text>
</comment>
<dbReference type="Pfam" id="PF12804">
    <property type="entry name" value="NTP_transf_3"/>
    <property type="match status" value="1"/>
</dbReference>
<comment type="cofactor">
    <cofactor evidence="8">
        <name>Mg(2+)</name>
        <dbReference type="ChEBI" id="CHEBI:18420"/>
    </cofactor>
</comment>
<keyword evidence="5 8" id="KW-0460">Magnesium</keyword>
<dbReference type="GO" id="GO:0061603">
    <property type="term" value="F:molybdenum cofactor guanylyltransferase activity"/>
    <property type="evidence" value="ECO:0007669"/>
    <property type="project" value="UniProtKB-EC"/>
</dbReference>
<comment type="subcellular location">
    <subcellularLocation>
        <location evidence="8">Cytoplasm</location>
    </subcellularLocation>
</comment>
<evidence type="ECO:0000256" key="7">
    <source>
        <dbReference type="ARBA" id="ARBA00023150"/>
    </source>
</evidence>
<dbReference type="HAMAP" id="MF_00316">
    <property type="entry name" value="MobA"/>
    <property type="match status" value="1"/>
</dbReference>
<evidence type="ECO:0000313" key="10">
    <source>
        <dbReference type="EMBL" id="KOA20684.1"/>
    </source>
</evidence>
<proteinExistence type="inferred from homology"/>
<feature type="binding site" evidence="8">
    <location>
        <begin position="10"/>
        <end position="12"/>
    </location>
    <ligand>
        <name>GTP</name>
        <dbReference type="ChEBI" id="CHEBI:37565"/>
    </ligand>
</feature>
<evidence type="ECO:0000313" key="11">
    <source>
        <dbReference type="Proteomes" id="UP000037043"/>
    </source>
</evidence>
<feature type="binding site" evidence="8">
    <location>
        <position position="22"/>
    </location>
    <ligand>
        <name>GTP</name>
        <dbReference type="ChEBI" id="CHEBI:37565"/>
    </ligand>
</feature>
<accession>A0A0L6ZCJ1</accession>
<feature type="binding site" evidence="8">
    <location>
        <position position="96"/>
    </location>
    <ligand>
        <name>GTP</name>
        <dbReference type="ChEBI" id="CHEBI:37565"/>
    </ligand>
</feature>
<comment type="similarity">
    <text evidence="8">Belongs to the MobA family.</text>
</comment>
<feature type="domain" description="MobA-like NTP transferase" evidence="9">
    <location>
        <begin position="7"/>
        <end position="146"/>
    </location>
</feature>
<evidence type="ECO:0000256" key="6">
    <source>
        <dbReference type="ARBA" id="ARBA00023134"/>
    </source>
</evidence>
<evidence type="ECO:0000256" key="2">
    <source>
        <dbReference type="ARBA" id="ARBA00022679"/>
    </source>
</evidence>
<reference evidence="11" key="1">
    <citation type="submission" date="2015-08" db="EMBL/GenBank/DDBJ databases">
        <title>Genome sequence of the strict anaerobe Clostridium homopropionicum LuHBu1 (DSM 5847T).</title>
        <authorList>
            <person name="Poehlein A."/>
            <person name="Beck M."/>
            <person name="Schiel-Bengelsdorf B."/>
            <person name="Bengelsdorf F.R."/>
            <person name="Daniel R."/>
            <person name="Duerre P."/>
        </authorList>
    </citation>
    <scope>NUCLEOTIDE SEQUENCE [LARGE SCALE GENOMIC DNA]</scope>
    <source>
        <strain evidence="11">DSM 5847</strain>
    </source>
</reference>
<feature type="binding site" evidence="8">
    <location>
        <position position="67"/>
    </location>
    <ligand>
        <name>GTP</name>
        <dbReference type="ChEBI" id="CHEBI:37565"/>
    </ligand>
</feature>
<dbReference type="EMBL" id="LHUR01000012">
    <property type="protein sequence ID" value="KOA20684.1"/>
    <property type="molecule type" value="Genomic_DNA"/>
</dbReference>
<evidence type="ECO:0000256" key="5">
    <source>
        <dbReference type="ARBA" id="ARBA00022842"/>
    </source>
</evidence>
<evidence type="ECO:0000256" key="3">
    <source>
        <dbReference type="ARBA" id="ARBA00022723"/>
    </source>
</evidence>
<dbReference type="CDD" id="cd02503">
    <property type="entry name" value="MobA"/>
    <property type="match status" value="1"/>
</dbReference>
<dbReference type="InterPro" id="IPR029044">
    <property type="entry name" value="Nucleotide-diphossugar_trans"/>
</dbReference>
<dbReference type="PANTHER" id="PTHR19136">
    <property type="entry name" value="MOLYBDENUM COFACTOR GUANYLYLTRANSFERASE"/>
    <property type="match status" value="1"/>
</dbReference>
<organism evidence="10 11">
    <name type="scientific">Clostridium homopropionicum DSM 5847</name>
    <dbReference type="NCBI Taxonomy" id="1121318"/>
    <lineage>
        <taxon>Bacteria</taxon>
        <taxon>Bacillati</taxon>
        <taxon>Bacillota</taxon>
        <taxon>Clostridia</taxon>
        <taxon>Eubacteriales</taxon>
        <taxon>Clostridiaceae</taxon>
        <taxon>Clostridium</taxon>
    </lineage>
</organism>
<comment type="catalytic activity">
    <reaction evidence="8">
        <text>Mo-molybdopterin + GTP + H(+) = Mo-molybdopterin guanine dinucleotide + diphosphate</text>
        <dbReference type="Rhea" id="RHEA:34243"/>
        <dbReference type="ChEBI" id="CHEBI:15378"/>
        <dbReference type="ChEBI" id="CHEBI:33019"/>
        <dbReference type="ChEBI" id="CHEBI:37565"/>
        <dbReference type="ChEBI" id="CHEBI:71302"/>
        <dbReference type="ChEBI" id="CHEBI:71310"/>
        <dbReference type="EC" id="2.7.7.77"/>
    </reaction>
</comment>